<dbReference type="EC" id="2.1.1.199" evidence="3"/>
<gene>
    <name evidence="3" type="primary">mraW</name>
    <name evidence="3" type="ORF">GYA55_09020</name>
</gene>
<accession>A0A7X9IK36</accession>
<evidence type="ECO:0000256" key="1">
    <source>
        <dbReference type="PROSITE-ProRule" id="PRU01023"/>
    </source>
</evidence>
<dbReference type="GO" id="GO:0003723">
    <property type="term" value="F:RNA binding"/>
    <property type="evidence" value="ECO:0007669"/>
    <property type="project" value="UniProtKB-UniRule"/>
</dbReference>
<dbReference type="Gene3D" id="3.40.50.150">
    <property type="entry name" value="Vaccinia Virus protein VP39"/>
    <property type="match status" value="1"/>
</dbReference>
<comment type="similarity">
    <text evidence="1">Belongs to the class I-like SAM-binding methyltransferase superfamily. RsmB/NOP family.</text>
</comment>
<dbReference type="SUPFAM" id="SSF53335">
    <property type="entry name" value="S-adenosyl-L-methionine-dependent methyltransferases"/>
    <property type="match status" value="1"/>
</dbReference>
<dbReference type="PANTHER" id="PTHR11265">
    <property type="entry name" value="S-ADENOSYL-METHYLTRANSFERASE MRAW"/>
    <property type="match status" value="1"/>
</dbReference>
<comment type="caution">
    <text evidence="1">Lacks conserved residue(s) required for the propagation of feature annotation.</text>
</comment>
<dbReference type="InterPro" id="IPR029063">
    <property type="entry name" value="SAM-dependent_MTases_sf"/>
</dbReference>
<dbReference type="GO" id="GO:0071424">
    <property type="term" value="F:rRNA (cytosine-N4-)-methyltransferase activity"/>
    <property type="evidence" value="ECO:0007669"/>
    <property type="project" value="TreeGrafter"/>
</dbReference>
<organism evidence="3 4">
    <name type="scientific">SAR324 cluster bacterium</name>
    <dbReference type="NCBI Taxonomy" id="2024889"/>
    <lineage>
        <taxon>Bacteria</taxon>
        <taxon>Deltaproteobacteria</taxon>
        <taxon>SAR324 cluster</taxon>
    </lineage>
</organism>
<keyword evidence="1 3" id="KW-0489">Methyltransferase</keyword>
<dbReference type="AlphaFoldDB" id="A0A7X9IK36"/>
<keyword evidence="1 3" id="KW-0808">Transferase</keyword>
<feature type="domain" description="SAM-dependent MTase RsmB/NOP-type" evidence="2">
    <location>
        <begin position="1"/>
        <end position="86"/>
    </location>
</feature>
<proteinExistence type="inferred from homology"/>
<feature type="non-terminal residue" evidence="3">
    <location>
        <position position="86"/>
    </location>
</feature>
<keyword evidence="1" id="KW-0694">RNA-binding</keyword>
<dbReference type="GO" id="GO:0070475">
    <property type="term" value="P:rRNA base methylation"/>
    <property type="evidence" value="ECO:0007669"/>
    <property type="project" value="TreeGrafter"/>
</dbReference>
<dbReference type="CDD" id="cd02440">
    <property type="entry name" value="AdoMet_MTases"/>
    <property type="match status" value="1"/>
</dbReference>
<name>A0A7X9IK36_9DELT</name>
<sequence length="86" mass="9380">MLRAKEGGTFMDGTLGGAGHARALLEANPSNVLYACDRDRRAIERAKKNLANFGDRVQLFHARFSEMPDLVGDVKFDGILLDLGTS</sequence>
<dbReference type="Pfam" id="PF01795">
    <property type="entry name" value="Methyltransf_5"/>
    <property type="match status" value="1"/>
</dbReference>
<dbReference type="InterPro" id="IPR001678">
    <property type="entry name" value="MeTrfase_RsmB-F_NOP2_dom"/>
</dbReference>
<dbReference type="EMBL" id="JAAZON010000402">
    <property type="protein sequence ID" value="NMC63295.1"/>
    <property type="molecule type" value="Genomic_DNA"/>
</dbReference>
<dbReference type="Proteomes" id="UP000524246">
    <property type="component" value="Unassembled WGS sequence"/>
</dbReference>
<dbReference type="GO" id="GO:0005737">
    <property type="term" value="C:cytoplasm"/>
    <property type="evidence" value="ECO:0007669"/>
    <property type="project" value="TreeGrafter"/>
</dbReference>
<reference evidence="3 4" key="1">
    <citation type="journal article" date="2020" name="Biotechnol. Biofuels">
        <title>New insights from the biogas microbiome by comprehensive genome-resolved metagenomics of nearly 1600 species originating from multiple anaerobic digesters.</title>
        <authorList>
            <person name="Campanaro S."/>
            <person name="Treu L."/>
            <person name="Rodriguez-R L.M."/>
            <person name="Kovalovszki A."/>
            <person name="Ziels R.M."/>
            <person name="Maus I."/>
            <person name="Zhu X."/>
            <person name="Kougias P.G."/>
            <person name="Basile A."/>
            <person name="Luo G."/>
            <person name="Schluter A."/>
            <person name="Konstantinidis K.T."/>
            <person name="Angelidaki I."/>
        </authorList>
    </citation>
    <scope>NUCLEOTIDE SEQUENCE [LARGE SCALE GENOMIC DNA]</scope>
    <source>
        <strain evidence="3">AS27yjCOA_65</strain>
    </source>
</reference>
<evidence type="ECO:0000259" key="2">
    <source>
        <dbReference type="PROSITE" id="PS51686"/>
    </source>
</evidence>
<evidence type="ECO:0000313" key="3">
    <source>
        <dbReference type="EMBL" id="NMC63295.1"/>
    </source>
</evidence>
<comment type="caution">
    <text evidence="3">The sequence shown here is derived from an EMBL/GenBank/DDBJ whole genome shotgun (WGS) entry which is preliminary data.</text>
</comment>
<feature type="binding site" evidence="1">
    <location>
        <position position="82"/>
    </location>
    <ligand>
        <name>S-adenosyl-L-methionine</name>
        <dbReference type="ChEBI" id="CHEBI:59789"/>
    </ligand>
</feature>
<dbReference type="InterPro" id="IPR002903">
    <property type="entry name" value="RsmH"/>
</dbReference>
<evidence type="ECO:0000313" key="4">
    <source>
        <dbReference type="Proteomes" id="UP000524246"/>
    </source>
</evidence>
<feature type="binding site" evidence="1">
    <location>
        <position position="37"/>
    </location>
    <ligand>
        <name>S-adenosyl-L-methionine</name>
        <dbReference type="ChEBI" id="CHEBI:59789"/>
    </ligand>
</feature>
<dbReference type="PANTHER" id="PTHR11265:SF0">
    <property type="entry name" value="12S RRNA N4-METHYLCYTIDINE METHYLTRANSFERASE"/>
    <property type="match status" value="1"/>
</dbReference>
<dbReference type="PROSITE" id="PS51686">
    <property type="entry name" value="SAM_MT_RSMB_NOP"/>
    <property type="match status" value="1"/>
</dbReference>
<keyword evidence="1" id="KW-0949">S-adenosyl-L-methionine</keyword>
<protein>
    <submittedName>
        <fullName evidence="3">16S rRNA (Cytosine(1402)-N(4))-methyltransferase</fullName>
        <ecNumber evidence="3">2.1.1.199</ecNumber>
    </submittedName>
</protein>